<feature type="transmembrane region" description="Helical" evidence="1">
    <location>
        <begin position="52"/>
        <end position="74"/>
    </location>
</feature>
<accession>A0A1I5LL66</accession>
<evidence type="ECO:0000256" key="1">
    <source>
        <dbReference type="SAM" id="Phobius"/>
    </source>
</evidence>
<dbReference type="EMBL" id="FOVR01000017">
    <property type="protein sequence ID" value="SFO97913.1"/>
    <property type="molecule type" value="Genomic_DNA"/>
</dbReference>
<feature type="transmembrane region" description="Helical" evidence="1">
    <location>
        <begin position="20"/>
        <end position="40"/>
    </location>
</feature>
<dbReference type="Pfam" id="PF07331">
    <property type="entry name" value="TctB"/>
    <property type="match status" value="1"/>
</dbReference>
<dbReference type="InterPro" id="IPR009936">
    <property type="entry name" value="DUF1468"/>
</dbReference>
<dbReference type="Proteomes" id="UP000199236">
    <property type="component" value="Unassembled WGS sequence"/>
</dbReference>
<feature type="transmembrane region" description="Helical" evidence="1">
    <location>
        <begin position="140"/>
        <end position="166"/>
    </location>
</feature>
<feature type="domain" description="DUF1468" evidence="2">
    <location>
        <begin position="24"/>
        <end position="167"/>
    </location>
</feature>
<keyword evidence="1" id="KW-0472">Membrane</keyword>
<name>A0A1I5LL66_9HYPH</name>
<proteinExistence type="predicted"/>
<gene>
    <name evidence="3" type="ORF">SAMN04488056_11735</name>
</gene>
<protein>
    <submittedName>
        <fullName evidence="3">Tripartite tricarboxylate transporter TctB family protein</fullName>
    </submittedName>
</protein>
<organism evidence="3 4">
    <name type="scientific">Cohaesibacter marisflavi</name>
    <dbReference type="NCBI Taxonomy" id="655353"/>
    <lineage>
        <taxon>Bacteria</taxon>
        <taxon>Pseudomonadati</taxon>
        <taxon>Pseudomonadota</taxon>
        <taxon>Alphaproteobacteria</taxon>
        <taxon>Hyphomicrobiales</taxon>
        <taxon>Cohaesibacteraceae</taxon>
    </lineage>
</organism>
<feature type="transmembrane region" description="Helical" evidence="1">
    <location>
        <begin position="95"/>
        <end position="128"/>
    </location>
</feature>
<dbReference type="AlphaFoldDB" id="A0A1I5LL66"/>
<evidence type="ECO:0000313" key="3">
    <source>
        <dbReference type="EMBL" id="SFO97913.1"/>
    </source>
</evidence>
<sequence length="171" mass="18695">MSQSDLDEELSLEVGEIARLLSYILFLLVSAGMFFAAGDIPTSRFEKLGAGAFPQFVFAGIFLICAIAIVLTVPKIPARAYGQLFNQAILWARKCYLVFVCLAALGVYLVAMPWLGFSLASLIFLFGLQMALLPRSLNTIFIAAIVAVVFSYGLNMLFADIFTVFLPKGVF</sequence>
<dbReference type="RefSeq" id="WP_210186840.1">
    <property type="nucleotide sequence ID" value="NZ_FOVR01000017.1"/>
</dbReference>
<dbReference type="STRING" id="655353.SAMN04488056_11735"/>
<reference evidence="3 4" key="1">
    <citation type="submission" date="2016-10" db="EMBL/GenBank/DDBJ databases">
        <authorList>
            <person name="de Groot N.N."/>
        </authorList>
    </citation>
    <scope>NUCLEOTIDE SEQUENCE [LARGE SCALE GENOMIC DNA]</scope>
    <source>
        <strain evidence="3 4">CGMCC 1.9157</strain>
    </source>
</reference>
<keyword evidence="1" id="KW-1133">Transmembrane helix</keyword>
<evidence type="ECO:0000259" key="2">
    <source>
        <dbReference type="Pfam" id="PF07331"/>
    </source>
</evidence>
<evidence type="ECO:0000313" key="4">
    <source>
        <dbReference type="Proteomes" id="UP000199236"/>
    </source>
</evidence>
<keyword evidence="1" id="KW-0812">Transmembrane</keyword>
<keyword evidence="4" id="KW-1185">Reference proteome</keyword>